<proteinExistence type="predicted"/>
<dbReference type="RefSeq" id="WP_279523855.1">
    <property type="nucleotide sequence ID" value="NZ_JARVII010000005.1"/>
</dbReference>
<dbReference type="PANTHER" id="PTHR34472:SF1">
    <property type="entry name" value="SULFUR CARRIER PROTEIN THIS"/>
    <property type="match status" value="1"/>
</dbReference>
<dbReference type="CDD" id="cd00565">
    <property type="entry name" value="Ubl_ThiS"/>
    <property type="match status" value="1"/>
</dbReference>
<dbReference type="AlphaFoldDB" id="A0AAW6REL0"/>
<dbReference type="NCBIfam" id="TIGR01683">
    <property type="entry name" value="thiS"/>
    <property type="match status" value="1"/>
</dbReference>
<organism evidence="1 2">
    <name type="scientific">Ottowia cancrivicina</name>
    <dbReference type="NCBI Taxonomy" id="3040346"/>
    <lineage>
        <taxon>Bacteria</taxon>
        <taxon>Pseudomonadati</taxon>
        <taxon>Pseudomonadota</taxon>
        <taxon>Betaproteobacteria</taxon>
        <taxon>Burkholderiales</taxon>
        <taxon>Comamonadaceae</taxon>
        <taxon>Ottowia</taxon>
    </lineage>
</organism>
<dbReference type="InterPro" id="IPR010035">
    <property type="entry name" value="Thi_S"/>
</dbReference>
<dbReference type="InterPro" id="IPR012675">
    <property type="entry name" value="Beta-grasp_dom_sf"/>
</dbReference>
<dbReference type="Pfam" id="PF02597">
    <property type="entry name" value="ThiS"/>
    <property type="match status" value="1"/>
</dbReference>
<comment type="caution">
    <text evidence="1">The sequence shown here is derived from an EMBL/GenBank/DDBJ whole genome shotgun (WGS) entry which is preliminary data.</text>
</comment>
<protein>
    <submittedName>
        <fullName evidence="1">Sulfur carrier protein ThiS</fullName>
    </submittedName>
</protein>
<dbReference type="SUPFAM" id="SSF54285">
    <property type="entry name" value="MoaD/ThiS"/>
    <property type="match status" value="1"/>
</dbReference>
<dbReference type="InterPro" id="IPR016155">
    <property type="entry name" value="Mopterin_synth/thiamin_S_b"/>
</dbReference>
<sequence length="72" mass="7446">MSLSAEITLLLDGQPHRVPAGSTLAALVQALGHAPEGIATAVNAQFVPRSARASLQLREGDQVMLFQPIVGG</sequence>
<gene>
    <name evidence="1" type="primary">thiS</name>
    <name evidence="1" type="ORF">QB898_03785</name>
</gene>
<evidence type="ECO:0000313" key="2">
    <source>
        <dbReference type="Proteomes" id="UP001237156"/>
    </source>
</evidence>
<dbReference type="InterPro" id="IPR003749">
    <property type="entry name" value="ThiS/MoaD-like"/>
</dbReference>
<evidence type="ECO:0000313" key="1">
    <source>
        <dbReference type="EMBL" id="MDG9698848.1"/>
    </source>
</evidence>
<accession>A0AAW6REL0</accession>
<dbReference type="PANTHER" id="PTHR34472">
    <property type="entry name" value="SULFUR CARRIER PROTEIN THIS"/>
    <property type="match status" value="1"/>
</dbReference>
<dbReference type="EMBL" id="JARVII010000005">
    <property type="protein sequence ID" value="MDG9698848.1"/>
    <property type="molecule type" value="Genomic_DNA"/>
</dbReference>
<dbReference type="Gene3D" id="3.10.20.30">
    <property type="match status" value="1"/>
</dbReference>
<reference evidence="1 2" key="1">
    <citation type="submission" date="2023-04" db="EMBL/GenBank/DDBJ databases">
        <title>Ottowia paracancer sp. nov., isolated from human stomach.</title>
        <authorList>
            <person name="Song Y."/>
        </authorList>
    </citation>
    <scope>NUCLEOTIDE SEQUENCE [LARGE SCALE GENOMIC DNA]</scope>
    <source>
        <strain evidence="1 2">10c7w1</strain>
    </source>
</reference>
<name>A0AAW6REL0_9BURK</name>
<keyword evidence="2" id="KW-1185">Reference proteome</keyword>
<dbReference type="Proteomes" id="UP001237156">
    <property type="component" value="Unassembled WGS sequence"/>
</dbReference>